<dbReference type="OrthoDB" id="9894971at2"/>
<sequence>MLKKIARRAAVLPLIFTALLAAQPADAASGGGCTGAYPISSCISVSGVSVVADFYMNATPDTSRCWAQMEVRTTTHGTYWSARYRIDRTGRFGPISGNINSMPWKNGSAVNIVHVTTCSGSAHGDFTSPRVYY</sequence>
<gene>
    <name evidence="2" type="ORF">DQ384_34700</name>
</gene>
<name>A0A367EXA8_9ACTN</name>
<accession>A0A367EXA8</accession>
<organism evidence="2 3">
    <name type="scientific">Sphaerisporangium album</name>
    <dbReference type="NCBI Taxonomy" id="509200"/>
    <lineage>
        <taxon>Bacteria</taxon>
        <taxon>Bacillati</taxon>
        <taxon>Actinomycetota</taxon>
        <taxon>Actinomycetes</taxon>
        <taxon>Streptosporangiales</taxon>
        <taxon>Streptosporangiaceae</taxon>
        <taxon>Sphaerisporangium</taxon>
    </lineage>
</organism>
<evidence type="ECO:0000313" key="3">
    <source>
        <dbReference type="Proteomes" id="UP000253094"/>
    </source>
</evidence>
<dbReference type="RefSeq" id="WP_114033119.1">
    <property type="nucleotide sequence ID" value="NZ_QOIL01000027.1"/>
</dbReference>
<feature type="chain" id="PRO_5016919034" description="Streptomyces killer toxin-like beta/gamma crystallin domain-containing protein" evidence="1">
    <location>
        <begin position="28"/>
        <end position="133"/>
    </location>
</feature>
<protein>
    <recommendedName>
        <fullName evidence="4">Streptomyces killer toxin-like beta/gamma crystallin domain-containing protein</fullName>
    </recommendedName>
</protein>
<dbReference type="EMBL" id="QOIL01000027">
    <property type="protein sequence ID" value="RCG22758.1"/>
    <property type="molecule type" value="Genomic_DNA"/>
</dbReference>
<evidence type="ECO:0008006" key="4">
    <source>
        <dbReference type="Google" id="ProtNLM"/>
    </source>
</evidence>
<dbReference type="Proteomes" id="UP000253094">
    <property type="component" value="Unassembled WGS sequence"/>
</dbReference>
<dbReference type="AlphaFoldDB" id="A0A367EXA8"/>
<keyword evidence="1" id="KW-0732">Signal</keyword>
<comment type="caution">
    <text evidence="2">The sequence shown here is derived from an EMBL/GenBank/DDBJ whole genome shotgun (WGS) entry which is preliminary data.</text>
</comment>
<evidence type="ECO:0000313" key="2">
    <source>
        <dbReference type="EMBL" id="RCG22758.1"/>
    </source>
</evidence>
<reference evidence="2 3" key="1">
    <citation type="submission" date="2018-06" db="EMBL/GenBank/DDBJ databases">
        <title>Sphaerisporangium craniellae sp. nov., isolated from a marine sponge in the South China Sea.</title>
        <authorList>
            <person name="Li L."/>
        </authorList>
    </citation>
    <scope>NUCLEOTIDE SEQUENCE [LARGE SCALE GENOMIC DNA]</scope>
    <source>
        <strain evidence="2 3">CCTCC AA 208026</strain>
    </source>
</reference>
<feature type="signal peptide" evidence="1">
    <location>
        <begin position="1"/>
        <end position="27"/>
    </location>
</feature>
<proteinExistence type="predicted"/>
<evidence type="ECO:0000256" key="1">
    <source>
        <dbReference type="SAM" id="SignalP"/>
    </source>
</evidence>
<keyword evidence="3" id="KW-1185">Reference proteome</keyword>